<dbReference type="Proteomes" id="UP001518925">
    <property type="component" value="Unassembled WGS sequence"/>
</dbReference>
<accession>A0ABS2DE68</accession>
<evidence type="ECO:0000313" key="3">
    <source>
        <dbReference type="EMBL" id="MBM6616728.1"/>
    </source>
</evidence>
<feature type="transmembrane region" description="Helical" evidence="1">
    <location>
        <begin position="7"/>
        <end position="29"/>
    </location>
</feature>
<dbReference type="Pfam" id="PF08486">
    <property type="entry name" value="SpoIID"/>
    <property type="match status" value="1"/>
</dbReference>
<feature type="domain" description="Sporulation stage II protein D amidase enhancer LytB N-terminal" evidence="2">
    <location>
        <begin position="66"/>
        <end position="169"/>
    </location>
</feature>
<reference evidence="3 4" key="1">
    <citation type="submission" date="2021-02" db="EMBL/GenBank/DDBJ databases">
        <title>Bacillus sp. RD4P76, an endophyte from a halophyte.</title>
        <authorList>
            <person name="Sun J.-Q."/>
        </authorList>
    </citation>
    <scope>NUCLEOTIDE SEQUENCE [LARGE SCALE GENOMIC DNA]</scope>
    <source>
        <strain evidence="3 4">RD4P76</strain>
    </source>
</reference>
<keyword evidence="1" id="KW-1133">Transmembrane helix</keyword>
<dbReference type="InterPro" id="IPR013486">
    <property type="entry name" value="SpoIID/LytB"/>
</dbReference>
<dbReference type="NCBIfam" id="TIGR02870">
    <property type="entry name" value="spore_II_D"/>
    <property type="match status" value="1"/>
</dbReference>
<dbReference type="NCBIfam" id="TIGR02669">
    <property type="entry name" value="SpoIID_LytB"/>
    <property type="match status" value="1"/>
</dbReference>
<dbReference type="RefSeq" id="WP_204202115.1">
    <property type="nucleotide sequence ID" value="NZ_JAFELM010000016.1"/>
</dbReference>
<proteinExistence type="predicted"/>
<dbReference type="PANTHER" id="PTHR30032">
    <property type="entry name" value="N-ACETYLMURAMOYL-L-ALANINE AMIDASE-RELATED"/>
    <property type="match status" value="1"/>
</dbReference>
<sequence length="343" mass="38113">MKPLKPLVVLGSLLFIVTLLIPTLLVLPFTDKTHGTLVEELKPQVMSAPEVKNNSSIDIPVYRSVEKQIENIPLEQYVVGVVASEMPAEFESEALKAQALAARTYVVRILLSETKLGTPEGAKLTDSFKEYQAYKDMEDLKKQWGSDFDAKIAKITEAVNATSGQILLYNGSPIDASFFSTSNGFTENSEEYWKNEIPYLRSVPSPWDEKSPKFTTAVAFSVADFERKLGVKLPSKGDIGKIVSRTTGDRVGVVEIGGKELKGTYVRDELDLNSSDFSWKRKGNEIIITTKGFGHGVGMSQYGANFMAQEGKTYNEIVSYYYKDIEISSIDPFIEEITAQIKK</sequence>
<protein>
    <submittedName>
        <fullName evidence="3">Stage II sporulation protein D</fullName>
    </submittedName>
</protein>
<dbReference type="InterPro" id="IPR014225">
    <property type="entry name" value="Spore_II_D_firmicutes"/>
</dbReference>
<evidence type="ECO:0000256" key="1">
    <source>
        <dbReference type="SAM" id="Phobius"/>
    </source>
</evidence>
<dbReference type="InterPro" id="IPR051922">
    <property type="entry name" value="Bact_Sporulation_Assoc"/>
</dbReference>
<evidence type="ECO:0000259" key="2">
    <source>
        <dbReference type="Pfam" id="PF08486"/>
    </source>
</evidence>
<dbReference type="InterPro" id="IPR013693">
    <property type="entry name" value="SpoIID/LytB_N"/>
</dbReference>
<comment type="caution">
    <text evidence="3">The sequence shown here is derived from an EMBL/GenBank/DDBJ whole genome shotgun (WGS) entry which is preliminary data.</text>
</comment>
<organism evidence="3 4">
    <name type="scientific">Bacillus suaedaesalsae</name>
    <dbReference type="NCBI Taxonomy" id="2810349"/>
    <lineage>
        <taxon>Bacteria</taxon>
        <taxon>Bacillati</taxon>
        <taxon>Bacillota</taxon>
        <taxon>Bacilli</taxon>
        <taxon>Bacillales</taxon>
        <taxon>Bacillaceae</taxon>
        <taxon>Bacillus</taxon>
    </lineage>
</organism>
<evidence type="ECO:0000313" key="4">
    <source>
        <dbReference type="Proteomes" id="UP001518925"/>
    </source>
</evidence>
<name>A0ABS2DE68_9BACI</name>
<dbReference type="EMBL" id="JAFELM010000016">
    <property type="protein sequence ID" value="MBM6616728.1"/>
    <property type="molecule type" value="Genomic_DNA"/>
</dbReference>
<dbReference type="PANTHER" id="PTHR30032:SF4">
    <property type="entry name" value="AMIDASE ENHANCER"/>
    <property type="match status" value="1"/>
</dbReference>
<keyword evidence="1" id="KW-0812">Transmembrane</keyword>
<keyword evidence="1" id="KW-0472">Membrane</keyword>
<gene>
    <name evidence="3" type="primary">spoIID</name>
    <name evidence="3" type="ORF">JR050_03415</name>
</gene>
<keyword evidence="4" id="KW-1185">Reference proteome</keyword>